<evidence type="ECO:0008006" key="3">
    <source>
        <dbReference type="Google" id="ProtNLM"/>
    </source>
</evidence>
<sequence length="113" mass="12608">MQNQTDNKISGAGTVYWSAVLSCTLFIFGGFAIVFSLLSLFLARNAKKSLSLPYEQYANSSTLIKGKIIAYIGLVLNVAILGVTIWTLTTIGWDAWSDEFVRRWNEGLEKHSR</sequence>
<feature type="transmembrane region" description="Helical" evidence="1">
    <location>
        <begin position="68"/>
        <end position="88"/>
    </location>
</feature>
<feature type="transmembrane region" description="Helical" evidence="1">
    <location>
        <begin position="15"/>
        <end position="43"/>
    </location>
</feature>
<dbReference type="AlphaFoldDB" id="A0A1B6NQF6"/>
<dbReference type="EMBL" id="AYSL01001628">
    <property type="protein sequence ID" value="KTF05695.1"/>
    <property type="molecule type" value="Genomic_DNA"/>
</dbReference>
<gene>
    <name evidence="2" type="ORF">MGSAQ_002810</name>
</gene>
<evidence type="ECO:0000313" key="2">
    <source>
        <dbReference type="EMBL" id="KTF05695.1"/>
    </source>
</evidence>
<keyword evidence="1" id="KW-0812">Transmembrane</keyword>
<protein>
    <recommendedName>
        <fullName evidence="3">DUF4190 domain-containing protein</fullName>
    </recommendedName>
</protein>
<proteinExistence type="predicted"/>
<comment type="caution">
    <text evidence="2">The sequence shown here is derived from an EMBL/GenBank/DDBJ whole genome shotgun (WGS) entry which is preliminary data.</text>
</comment>
<accession>A0A1B6NQF6</accession>
<organism evidence="2">
    <name type="scientific">marine sediment metagenome</name>
    <dbReference type="NCBI Taxonomy" id="412755"/>
    <lineage>
        <taxon>unclassified sequences</taxon>
        <taxon>metagenomes</taxon>
        <taxon>ecological metagenomes</taxon>
    </lineage>
</organism>
<evidence type="ECO:0000256" key="1">
    <source>
        <dbReference type="SAM" id="Phobius"/>
    </source>
</evidence>
<reference evidence="2" key="1">
    <citation type="submission" date="2013-11" db="EMBL/GenBank/DDBJ databases">
        <title>Microbial diversity, functional groups and degradation webs in Northern and Southern Mediterranean and Red Sea marine crude oil polluted sites.</title>
        <authorList>
            <person name="Daffonchio D."/>
            <person name="Mapelli F."/>
            <person name="Ferrer M."/>
            <person name="Richter M."/>
            <person name="Cherif A."/>
            <person name="Malkawi H.I."/>
            <person name="Yakimov M.M."/>
            <person name="Abdel-Fattah Y.R."/>
            <person name="Blaghen M."/>
            <person name="Golyshin P.N."/>
            <person name="Kalogerakis N."/>
            <person name="Boon N."/>
            <person name="Magagnini M."/>
            <person name="Fava F."/>
        </authorList>
    </citation>
    <scope>NUCLEOTIDE SEQUENCE</scope>
</reference>
<keyword evidence="1" id="KW-0472">Membrane</keyword>
<name>A0A1B6NQF6_9ZZZZ</name>
<keyword evidence="1" id="KW-1133">Transmembrane helix</keyword>
<dbReference type="NCBIfam" id="NF040945">
    <property type="entry name" value="CCC_membrane"/>
    <property type="match status" value="1"/>
</dbReference>